<dbReference type="EMBL" id="UINC01105968">
    <property type="protein sequence ID" value="SVC70292.1"/>
    <property type="molecule type" value="Genomic_DNA"/>
</dbReference>
<dbReference type="InterPro" id="IPR017871">
    <property type="entry name" value="ABC_transporter-like_CS"/>
</dbReference>
<evidence type="ECO:0000313" key="6">
    <source>
        <dbReference type="EMBL" id="SVC70292.1"/>
    </source>
</evidence>
<evidence type="ECO:0000256" key="4">
    <source>
        <dbReference type="ARBA" id="ARBA00022840"/>
    </source>
</evidence>
<dbReference type="InterPro" id="IPR003593">
    <property type="entry name" value="AAA+_ATPase"/>
</dbReference>
<sequence>ITILRDGTHVSTDEAGDLDEREIIRRMVGRQLDGAFPRSQRTAGDVALAVDGLTTEHVRDISLSVRSGEVVGVSGLMGAGRTELLRGILGADRRLAGRVHVRGKALGADATWRARAAGLGLVPEDRRAQGIFPLLGVMHNASIACLRQFSRTKMWLQAAVETRETGRVVERMRVRTPSLQQPVALLSGGNQQKVLLARWLLKRDMAVLFVDEPTRGIDVGARFEIYRLLDELAGEGLGILLVSSEMEELLGLCDRIYVMKGGRITEEMTAAEASQERLLAAAL</sequence>
<dbReference type="InterPro" id="IPR027417">
    <property type="entry name" value="P-loop_NTPase"/>
</dbReference>
<protein>
    <recommendedName>
        <fullName evidence="5">ABC transporter domain-containing protein</fullName>
    </recommendedName>
</protein>
<evidence type="ECO:0000256" key="2">
    <source>
        <dbReference type="ARBA" id="ARBA00022737"/>
    </source>
</evidence>
<dbReference type="PANTHER" id="PTHR43790:SF9">
    <property type="entry name" value="GALACTOFURANOSE TRANSPORTER ATP-BINDING PROTEIN YTFR"/>
    <property type="match status" value="1"/>
</dbReference>
<dbReference type="CDD" id="cd03215">
    <property type="entry name" value="ABC_Carb_Monos_II"/>
    <property type="match status" value="1"/>
</dbReference>
<evidence type="ECO:0000256" key="1">
    <source>
        <dbReference type="ARBA" id="ARBA00022448"/>
    </source>
</evidence>
<organism evidence="6">
    <name type="scientific">marine metagenome</name>
    <dbReference type="NCBI Taxonomy" id="408172"/>
    <lineage>
        <taxon>unclassified sequences</taxon>
        <taxon>metagenomes</taxon>
        <taxon>ecological metagenomes</taxon>
    </lineage>
</organism>
<dbReference type="PROSITE" id="PS50893">
    <property type="entry name" value="ABC_TRANSPORTER_2"/>
    <property type="match status" value="1"/>
</dbReference>
<feature type="non-terminal residue" evidence="6">
    <location>
        <position position="1"/>
    </location>
</feature>
<keyword evidence="3" id="KW-0547">Nucleotide-binding</keyword>
<dbReference type="Gene3D" id="3.40.50.300">
    <property type="entry name" value="P-loop containing nucleotide triphosphate hydrolases"/>
    <property type="match status" value="1"/>
</dbReference>
<keyword evidence="2" id="KW-0677">Repeat</keyword>
<accession>A0A382PED1</accession>
<dbReference type="AlphaFoldDB" id="A0A382PED1"/>
<dbReference type="SMART" id="SM00382">
    <property type="entry name" value="AAA"/>
    <property type="match status" value="1"/>
</dbReference>
<name>A0A382PED1_9ZZZZ</name>
<gene>
    <name evidence="6" type="ORF">METZ01_LOCUS323146</name>
</gene>
<dbReference type="SUPFAM" id="SSF52540">
    <property type="entry name" value="P-loop containing nucleoside triphosphate hydrolases"/>
    <property type="match status" value="1"/>
</dbReference>
<dbReference type="PROSITE" id="PS00211">
    <property type="entry name" value="ABC_TRANSPORTER_1"/>
    <property type="match status" value="1"/>
</dbReference>
<keyword evidence="1" id="KW-0813">Transport</keyword>
<dbReference type="InterPro" id="IPR003439">
    <property type="entry name" value="ABC_transporter-like_ATP-bd"/>
</dbReference>
<dbReference type="Pfam" id="PF00005">
    <property type="entry name" value="ABC_tran"/>
    <property type="match status" value="1"/>
</dbReference>
<dbReference type="GO" id="GO:0005524">
    <property type="term" value="F:ATP binding"/>
    <property type="evidence" value="ECO:0007669"/>
    <property type="project" value="UniProtKB-KW"/>
</dbReference>
<reference evidence="6" key="1">
    <citation type="submission" date="2018-05" db="EMBL/GenBank/DDBJ databases">
        <authorList>
            <person name="Lanie J.A."/>
            <person name="Ng W.-L."/>
            <person name="Kazmierczak K.M."/>
            <person name="Andrzejewski T.M."/>
            <person name="Davidsen T.M."/>
            <person name="Wayne K.J."/>
            <person name="Tettelin H."/>
            <person name="Glass J.I."/>
            <person name="Rusch D."/>
            <person name="Podicherti R."/>
            <person name="Tsui H.-C.T."/>
            <person name="Winkler M.E."/>
        </authorList>
    </citation>
    <scope>NUCLEOTIDE SEQUENCE</scope>
</reference>
<dbReference type="InterPro" id="IPR050107">
    <property type="entry name" value="ABC_carbohydrate_import_ATPase"/>
</dbReference>
<dbReference type="PANTHER" id="PTHR43790">
    <property type="entry name" value="CARBOHYDRATE TRANSPORT ATP-BINDING PROTEIN MG119-RELATED"/>
    <property type="match status" value="1"/>
</dbReference>
<evidence type="ECO:0000259" key="5">
    <source>
        <dbReference type="PROSITE" id="PS50893"/>
    </source>
</evidence>
<dbReference type="GO" id="GO:0016887">
    <property type="term" value="F:ATP hydrolysis activity"/>
    <property type="evidence" value="ECO:0007669"/>
    <property type="project" value="InterPro"/>
</dbReference>
<proteinExistence type="predicted"/>
<keyword evidence="4" id="KW-0067">ATP-binding</keyword>
<evidence type="ECO:0000256" key="3">
    <source>
        <dbReference type="ARBA" id="ARBA00022741"/>
    </source>
</evidence>
<feature type="domain" description="ABC transporter" evidence="5">
    <location>
        <begin position="41"/>
        <end position="283"/>
    </location>
</feature>